<sequence>MVTGQRPFGGTAWHLINQHFNEQPASLRGLRPDAPPELESLVTQLLAKARAERPARADDVTATRYEIDKRYFGNHPPRRGQDITSEVLDQPGRGDRRSGHSTARDARKTCPACASRPGGTGSARCDPYEGSGQTCAHIVSGSPPDSGTGSESA</sequence>
<keyword evidence="2" id="KW-1185">Reference proteome</keyword>
<evidence type="ECO:0000313" key="1">
    <source>
        <dbReference type="EMBL" id="WSB95758.1"/>
    </source>
</evidence>
<name>A0ACD4ZC80_9ACTN</name>
<evidence type="ECO:0000313" key="2">
    <source>
        <dbReference type="Proteomes" id="UP001348369"/>
    </source>
</evidence>
<accession>A0ACD4ZC80</accession>
<dbReference type="EMBL" id="CP109109">
    <property type="protein sequence ID" value="WSB95758.1"/>
    <property type="molecule type" value="Genomic_DNA"/>
</dbReference>
<gene>
    <name evidence="1" type="ORF">OG835_01105</name>
</gene>
<protein>
    <submittedName>
        <fullName evidence="1">Uncharacterized protein</fullName>
    </submittedName>
</protein>
<reference evidence="1" key="1">
    <citation type="submission" date="2022-10" db="EMBL/GenBank/DDBJ databases">
        <title>The complete genomes of actinobacterial strains from the NBC collection.</title>
        <authorList>
            <person name="Joergensen T.S."/>
            <person name="Alvarez Arevalo M."/>
            <person name="Sterndorff E.B."/>
            <person name="Faurdal D."/>
            <person name="Vuksanovic O."/>
            <person name="Mourched A.-S."/>
            <person name="Charusanti P."/>
            <person name="Shaw S."/>
            <person name="Blin K."/>
            <person name="Weber T."/>
        </authorList>
    </citation>
    <scope>NUCLEOTIDE SEQUENCE</scope>
    <source>
        <strain evidence="1">NBC 01771</strain>
    </source>
</reference>
<proteinExistence type="predicted"/>
<dbReference type="Proteomes" id="UP001348369">
    <property type="component" value="Chromosome"/>
</dbReference>
<organism evidence="1 2">
    <name type="scientific">Streptomyces scopuliridis</name>
    <dbReference type="NCBI Taxonomy" id="452529"/>
    <lineage>
        <taxon>Bacteria</taxon>
        <taxon>Bacillati</taxon>
        <taxon>Actinomycetota</taxon>
        <taxon>Actinomycetes</taxon>
        <taxon>Kitasatosporales</taxon>
        <taxon>Streptomycetaceae</taxon>
        <taxon>Streptomyces</taxon>
    </lineage>
</organism>